<sequence>MTSNFLDDITVPQRATSILSAAELIEREGVKLEKSMNFRDKGELLSVFLVLPKEGGEYKDEWDAKTGTYVFEGHDSTTVDTGGKSLDQLLMYGGDKLTPNGKFFKEANAFKDGVRRDALQVQVYEKLDPGVWFDKGIFDLTDAAGVKEEGRKIFKFFLMPADRARADRDDTHRAERMLPAGTKAEVWERAKGRCVVCGIESGLRFVSTQDSPVYGKGNTQGSPVYAEDITLLCVKDRGESSGWGLLG</sequence>
<dbReference type="AlphaFoldDB" id="A0A1F6DH63"/>
<comment type="caution">
    <text evidence="1">The sequence shown here is derived from an EMBL/GenBank/DDBJ whole genome shotgun (WGS) entry which is preliminary data.</text>
</comment>
<organism evidence="1 2">
    <name type="scientific">Candidatus Kaiserbacteria bacterium RIFCSPHIGHO2_01_FULL_56_24</name>
    <dbReference type="NCBI Taxonomy" id="1798487"/>
    <lineage>
        <taxon>Bacteria</taxon>
        <taxon>Candidatus Kaiseribacteriota</taxon>
    </lineage>
</organism>
<protein>
    <recommendedName>
        <fullName evidence="3">Restriction endonuclease</fullName>
    </recommendedName>
</protein>
<name>A0A1F6DH63_9BACT</name>
<reference evidence="1 2" key="1">
    <citation type="journal article" date="2016" name="Nat. Commun.">
        <title>Thousands of microbial genomes shed light on interconnected biogeochemical processes in an aquifer system.</title>
        <authorList>
            <person name="Anantharaman K."/>
            <person name="Brown C.T."/>
            <person name="Hug L.A."/>
            <person name="Sharon I."/>
            <person name="Castelle C.J."/>
            <person name="Probst A.J."/>
            <person name="Thomas B.C."/>
            <person name="Singh A."/>
            <person name="Wilkins M.J."/>
            <person name="Karaoz U."/>
            <person name="Brodie E.L."/>
            <person name="Williams K.H."/>
            <person name="Hubbard S.S."/>
            <person name="Banfield J.F."/>
        </authorList>
    </citation>
    <scope>NUCLEOTIDE SEQUENCE [LARGE SCALE GENOMIC DNA]</scope>
</reference>
<gene>
    <name evidence="1" type="ORF">A2765_01380</name>
</gene>
<accession>A0A1F6DH63</accession>
<proteinExistence type="predicted"/>
<dbReference type="EMBL" id="MFLA01000001">
    <property type="protein sequence ID" value="OGG60748.1"/>
    <property type="molecule type" value="Genomic_DNA"/>
</dbReference>
<evidence type="ECO:0000313" key="2">
    <source>
        <dbReference type="Proteomes" id="UP000176377"/>
    </source>
</evidence>
<evidence type="ECO:0008006" key="3">
    <source>
        <dbReference type="Google" id="ProtNLM"/>
    </source>
</evidence>
<evidence type="ECO:0000313" key="1">
    <source>
        <dbReference type="EMBL" id="OGG60748.1"/>
    </source>
</evidence>
<dbReference type="Proteomes" id="UP000176377">
    <property type="component" value="Unassembled WGS sequence"/>
</dbReference>